<gene>
    <name evidence="2" type="ORF">C1Y40_01755</name>
</gene>
<sequence length="137" mass="15000">MSAEDEGPLGWGTSGELTPLETVMWRADVDPMMRSTVMAMELLDTEPDWNRLLAAHEWASRMVPRFRDRVIEPLGLLGAPVWARGQCLDLHYHLRRLRLGGDGGLPELLTAAGQYAMTPFDRASALGGSAGRGPSGR</sequence>
<evidence type="ECO:0000259" key="1">
    <source>
        <dbReference type="Pfam" id="PF03007"/>
    </source>
</evidence>
<dbReference type="EMBL" id="PPEA01000254">
    <property type="protein sequence ID" value="PQM47932.1"/>
    <property type="molecule type" value="Genomic_DNA"/>
</dbReference>
<name>A0A2S8BMM3_9MYCO</name>
<dbReference type="GO" id="GO:0045017">
    <property type="term" value="P:glycerolipid biosynthetic process"/>
    <property type="evidence" value="ECO:0007669"/>
    <property type="project" value="InterPro"/>
</dbReference>
<feature type="domain" description="O-acyltransferase WSD1-like N-terminal" evidence="1">
    <location>
        <begin position="21"/>
        <end position="123"/>
    </location>
</feature>
<comment type="caution">
    <text evidence="2">The sequence shown here is derived from an EMBL/GenBank/DDBJ whole genome shotgun (WGS) entry which is preliminary data.</text>
</comment>
<protein>
    <submittedName>
        <fullName evidence="2">Diacylglycerol O-acyltransferase</fullName>
        <ecNumber evidence="2">2.3.1.20</ecNumber>
    </submittedName>
</protein>
<organism evidence="2 3">
    <name type="scientific">Mycobacterium talmoniae</name>
    <dbReference type="NCBI Taxonomy" id="1858794"/>
    <lineage>
        <taxon>Bacteria</taxon>
        <taxon>Bacillati</taxon>
        <taxon>Actinomycetota</taxon>
        <taxon>Actinomycetes</taxon>
        <taxon>Mycobacteriales</taxon>
        <taxon>Mycobacteriaceae</taxon>
        <taxon>Mycobacterium</taxon>
    </lineage>
</organism>
<accession>A0A2S8BMM3</accession>
<keyword evidence="2" id="KW-0012">Acyltransferase</keyword>
<evidence type="ECO:0000313" key="3">
    <source>
        <dbReference type="Proteomes" id="UP000238296"/>
    </source>
</evidence>
<dbReference type="InterPro" id="IPR004255">
    <property type="entry name" value="O-acyltransferase_WSD1_N"/>
</dbReference>
<dbReference type="Proteomes" id="UP000238296">
    <property type="component" value="Unassembled WGS sequence"/>
</dbReference>
<dbReference type="AlphaFoldDB" id="A0A2S8BMM3"/>
<proteinExistence type="predicted"/>
<dbReference type="Pfam" id="PF03007">
    <property type="entry name" value="WS_DGAT_cat"/>
    <property type="match status" value="1"/>
</dbReference>
<dbReference type="GO" id="GO:0004144">
    <property type="term" value="F:diacylglycerol O-acyltransferase activity"/>
    <property type="evidence" value="ECO:0007669"/>
    <property type="project" value="UniProtKB-EC"/>
</dbReference>
<reference evidence="2 3" key="1">
    <citation type="journal article" date="2017" name="Int. J. Syst. Evol. Microbiol.">
        <title>Mycobacterium talmoniae sp. nov., a slowly growing mycobacterium isolated from human respiratory samples.</title>
        <authorList>
            <person name="Davidson R.M."/>
            <person name="DeGroote M.A."/>
            <person name="Marola J.L."/>
            <person name="Buss S."/>
            <person name="Jones V."/>
            <person name="McNeil M.R."/>
            <person name="Freifeld A.G."/>
            <person name="Elaine Epperson L."/>
            <person name="Hasan N.A."/>
            <person name="Jackson M."/>
            <person name="Iwen P.C."/>
            <person name="Salfinger M."/>
            <person name="Strong M."/>
        </authorList>
    </citation>
    <scope>NUCLEOTIDE SEQUENCE [LARGE SCALE GENOMIC DNA]</scope>
    <source>
        <strain evidence="2 3">ATCC BAA-2683</strain>
    </source>
</reference>
<evidence type="ECO:0000313" key="2">
    <source>
        <dbReference type="EMBL" id="PQM47932.1"/>
    </source>
</evidence>
<keyword evidence="2" id="KW-0808">Transferase</keyword>
<dbReference type="EC" id="2.3.1.20" evidence="2"/>